<sequence>MPQRAAEAVAQRPEPRDAEQVEDREIQQPHHQPRRTLMPAHHHALQDEVDDAERQDEQDEGEQIADEQLQPRARPFQPVVDELRPAP</sequence>
<keyword evidence="3" id="KW-1185">Reference proteome</keyword>
<dbReference type="EMBL" id="LIAE01003813">
    <property type="protein sequence ID" value="PAV93842.1"/>
    <property type="molecule type" value="Genomic_DNA"/>
</dbReference>
<gene>
    <name evidence="2" type="ORF">WR25_22993</name>
</gene>
<accession>A0A2A2M5Z4</accession>
<feature type="compositionally biased region" description="Acidic residues" evidence="1">
    <location>
        <begin position="47"/>
        <end position="65"/>
    </location>
</feature>
<proteinExistence type="predicted"/>
<reference evidence="2 3" key="1">
    <citation type="journal article" date="2017" name="Curr. Biol.">
        <title>Genome architecture and evolution of a unichromosomal asexual nematode.</title>
        <authorList>
            <person name="Fradin H."/>
            <person name="Zegar C."/>
            <person name="Gutwein M."/>
            <person name="Lucas J."/>
            <person name="Kovtun M."/>
            <person name="Corcoran D."/>
            <person name="Baugh L.R."/>
            <person name="Kiontke K."/>
            <person name="Gunsalus K."/>
            <person name="Fitch D.H."/>
            <person name="Piano F."/>
        </authorList>
    </citation>
    <scope>NUCLEOTIDE SEQUENCE [LARGE SCALE GENOMIC DNA]</scope>
    <source>
        <strain evidence="2">PF1309</strain>
    </source>
</reference>
<dbReference type="AlphaFoldDB" id="A0A2A2M5Z4"/>
<evidence type="ECO:0000256" key="1">
    <source>
        <dbReference type="SAM" id="MobiDB-lite"/>
    </source>
</evidence>
<comment type="caution">
    <text evidence="2">The sequence shown here is derived from an EMBL/GenBank/DDBJ whole genome shotgun (WGS) entry which is preliminary data.</text>
</comment>
<name>A0A2A2M5Z4_9BILA</name>
<dbReference type="Proteomes" id="UP000218231">
    <property type="component" value="Unassembled WGS sequence"/>
</dbReference>
<protein>
    <submittedName>
        <fullName evidence="2">Uncharacterized protein</fullName>
    </submittedName>
</protein>
<feature type="compositionally biased region" description="Basic and acidic residues" evidence="1">
    <location>
        <begin position="13"/>
        <end position="28"/>
    </location>
</feature>
<feature type="region of interest" description="Disordered" evidence="1">
    <location>
        <begin position="1"/>
        <end position="87"/>
    </location>
</feature>
<evidence type="ECO:0000313" key="3">
    <source>
        <dbReference type="Proteomes" id="UP000218231"/>
    </source>
</evidence>
<organism evidence="2 3">
    <name type="scientific">Diploscapter pachys</name>
    <dbReference type="NCBI Taxonomy" id="2018661"/>
    <lineage>
        <taxon>Eukaryota</taxon>
        <taxon>Metazoa</taxon>
        <taxon>Ecdysozoa</taxon>
        <taxon>Nematoda</taxon>
        <taxon>Chromadorea</taxon>
        <taxon>Rhabditida</taxon>
        <taxon>Rhabditina</taxon>
        <taxon>Rhabditomorpha</taxon>
        <taxon>Rhabditoidea</taxon>
        <taxon>Rhabditidae</taxon>
        <taxon>Diploscapter</taxon>
    </lineage>
</organism>
<evidence type="ECO:0000313" key="2">
    <source>
        <dbReference type="EMBL" id="PAV93842.1"/>
    </source>
</evidence>